<dbReference type="EMBL" id="CP001759">
    <property type="protein sequence ID" value="ACZ48903.1"/>
    <property type="molecule type" value="Genomic_DNA"/>
</dbReference>
<protein>
    <submittedName>
        <fullName evidence="1">Msp2 operon associated protein 1</fullName>
    </submittedName>
</protein>
<sequence>MLRQAFGCHFEVVYVEINMSCGALFLSRGIPARKRASGGDDNSHIAGGIGITWDKLALTPAVGAPIHLGIPGSSECEKAGYRYMPSRSWEAVEVRHRGRIPDGISAGSSVCSGG</sequence>
<evidence type="ECO:0000313" key="2">
    <source>
        <dbReference type="Proteomes" id="UP000000630"/>
    </source>
</evidence>
<keyword evidence="2" id="KW-1185">Reference proteome</keyword>
<dbReference type="HOGENOM" id="CLU_2115881_0_0_5"/>
<dbReference type="STRING" id="574556.ACIS_00231"/>
<name>D1ATM5_ANACI</name>
<accession>D1ATM5</accession>
<dbReference type="AlphaFoldDB" id="D1ATM5"/>
<gene>
    <name evidence="1" type="primary">opag1</name>
    <name evidence="1" type="ordered locus">ACIS_00231</name>
</gene>
<proteinExistence type="predicted"/>
<reference evidence="1 2" key="1">
    <citation type="journal article" date="2010" name="J. Bacteriol.">
        <title>Complete genome sequence of Anaplasma marginale subsp. centrale.</title>
        <authorList>
            <person name="Herndon D.R."/>
            <person name="Palmer G.H."/>
            <person name="Shkap V."/>
            <person name="Knowles D.P. Jr."/>
            <person name="Brayton K.A."/>
        </authorList>
    </citation>
    <scope>NUCLEOTIDE SEQUENCE [LARGE SCALE GENOMIC DNA]</scope>
    <source>
        <strain evidence="1 2">Israel</strain>
    </source>
</reference>
<evidence type="ECO:0000313" key="1">
    <source>
        <dbReference type="EMBL" id="ACZ48903.1"/>
    </source>
</evidence>
<organism evidence="1 2">
    <name type="scientific">Anaplasma centrale (strain Israel)</name>
    <name type="common">Anaplasma marginale subsp. centrale (strain Israel)</name>
    <dbReference type="NCBI Taxonomy" id="574556"/>
    <lineage>
        <taxon>Bacteria</taxon>
        <taxon>Pseudomonadati</taxon>
        <taxon>Pseudomonadota</taxon>
        <taxon>Alphaproteobacteria</taxon>
        <taxon>Rickettsiales</taxon>
        <taxon>Anaplasmataceae</taxon>
        <taxon>Anaplasma</taxon>
    </lineage>
</organism>
<dbReference type="KEGG" id="acn:ACIS_00231"/>
<dbReference type="Proteomes" id="UP000000630">
    <property type="component" value="Chromosome"/>
</dbReference>